<protein>
    <recommendedName>
        <fullName evidence="4">MYXO-CTERM domain-containing protein</fullName>
    </recommendedName>
</protein>
<keyword evidence="3" id="KW-1185">Reference proteome</keyword>
<evidence type="ECO:0000256" key="1">
    <source>
        <dbReference type="SAM" id="Phobius"/>
    </source>
</evidence>
<keyword evidence="1" id="KW-0472">Membrane</keyword>
<evidence type="ECO:0008006" key="4">
    <source>
        <dbReference type="Google" id="ProtNLM"/>
    </source>
</evidence>
<evidence type="ECO:0000313" key="3">
    <source>
        <dbReference type="Proteomes" id="UP000830115"/>
    </source>
</evidence>
<reference evidence="2" key="1">
    <citation type="submission" date="2021-10" db="EMBL/GenBank/DDBJ databases">
        <title>Streptomyces nigrumlapis sp.nov.,an antimicrobial producing actinobacterium isolated from Black Gobi rocks.</title>
        <authorList>
            <person name="Wen Y."/>
            <person name="Zhang W."/>
            <person name="Liu X.G."/>
        </authorList>
    </citation>
    <scope>NUCLEOTIDE SEQUENCE</scope>
    <source>
        <strain evidence="2">ST13-2-2</strain>
    </source>
</reference>
<name>A0ABY4M7Y5_9ACTN</name>
<dbReference type="RefSeq" id="WP_248864764.1">
    <property type="nucleotide sequence ID" value="NZ_CP086322.1"/>
</dbReference>
<keyword evidence="1" id="KW-0812">Transmembrane</keyword>
<accession>A0ABY4M7Y5</accession>
<feature type="transmembrane region" description="Helical" evidence="1">
    <location>
        <begin position="36"/>
        <end position="53"/>
    </location>
</feature>
<keyword evidence="1" id="KW-1133">Transmembrane helix</keyword>
<gene>
    <name evidence="2" type="ORF">K9S39_20255</name>
</gene>
<evidence type="ECO:0000313" key="2">
    <source>
        <dbReference type="EMBL" id="UQA93894.1"/>
    </source>
</evidence>
<proteinExistence type="predicted"/>
<dbReference type="EMBL" id="CP086322">
    <property type="protein sequence ID" value="UQA93894.1"/>
    <property type="molecule type" value="Genomic_DNA"/>
</dbReference>
<dbReference type="Proteomes" id="UP000830115">
    <property type="component" value="Chromosome"/>
</dbReference>
<organism evidence="2 3">
    <name type="scientific">Streptomyces halobius</name>
    <dbReference type="NCBI Taxonomy" id="2879846"/>
    <lineage>
        <taxon>Bacteria</taxon>
        <taxon>Bacillati</taxon>
        <taxon>Actinomycetota</taxon>
        <taxon>Actinomycetes</taxon>
        <taxon>Kitasatosporales</taxon>
        <taxon>Streptomycetaceae</taxon>
        <taxon>Streptomyces</taxon>
    </lineage>
</organism>
<sequence>MDATPPPALSSPLEATRPTARLPPIHAHDLTVVRDPLIVTGCAALVLALGAATRRRPA</sequence>